<proteinExistence type="predicted"/>
<evidence type="ECO:0000313" key="1">
    <source>
        <dbReference type="EMBL" id="KAJ6791663.1"/>
    </source>
</evidence>
<protein>
    <submittedName>
        <fullName evidence="1">Uncharacterized protein</fullName>
    </submittedName>
</protein>
<gene>
    <name evidence="1" type="ORF">M6B38_243485</name>
</gene>
<sequence length="103" mass="11952">MCRLYVYVEILVVDIVPYSEKGPRNQSSRYDGLRVWHGKPNRTYNSMKHEVLEWLSQESWPYNKVMKSSCIGSSKRQGVSTQGGRIDSSFYSFMPKSECMIVC</sequence>
<accession>A0AAX6DIN7</accession>
<reference evidence="1" key="1">
    <citation type="journal article" date="2023" name="GigaByte">
        <title>Genome assembly of the bearded iris, Iris pallida Lam.</title>
        <authorList>
            <person name="Bruccoleri R.E."/>
            <person name="Oakeley E.J."/>
            <person name="Faust A.M.E."/>
            <person name="Altorfer M."/>
            <person name="Dessus-Babus S."/>
            <person name="Burckhardt D."/>
            <person name="Oertli M."/>
            <person name="Naumann U."/>
            <person name="Petersen F."/>
            <person name="Wong J."/>
        </authorList>
    </citation>
    <scope>NUCLEOTIDE SEQUENCE</scope>
    <source>
        <strain evidence="1">GSM-AAB239-AS_SAM_17_03QT</strain>
    </source>
</reference>
<comment type="caution">
    <text evidence="1">The sequence shown here is derived from an EMBL/GenBank/DDBJ whole genome shotgun (WGS) entry which is preliminary data.</text>
</comment>
<keyword evidence="2" id="KW-1185">Reference proteome</keyword>
<dbReference type="EMBL" id="JANAVB010044219">
    <property type="protein sequence ID" value="KAJ6791663.1"/>
    <property type="molecule type" value="Genomic_DNA"/>
</dbReference>
<reference evidence="1" key="2">
    <citation type="submission" date="2023-04" db="EMBL/GenBank/DDBJ databases">
        <authorList>
            <person name="Bruccoleri R.E."/>
            <person name="Oakeley E.J."/>
            <person name="Faust A.-M."/>
            <person name="Dessus-Babus S."/>
            <person name="Altorfer M."/>
            <person name="Burckhardt D."/>
            <person name="Oertli M."/>
            <person name="Naumann U."/>
            <person name="Petersen F."/>
            <person name="Wong J."/>
        </authorList>
    </citation>
    <scope>NUCLEOTIDE SEQUENCE</scope>
    <source>
        <strain evidence="1">GSM-AAB239-AS_SAM_17_03QT</strain>
        <tissue evidence="1">Leaf</tissue>
    </source>
</reference>
<dbReference type="AlphaFoldDB" id="A0AAX6DIN7"/>
<evidence type="ECO:0000313" key="2">
    <source>
        <dbReference type="Proteomes" id="UP001140949"/>
    </source>
</evidence>
<organism evidence="1 2">
    <name type="scientific">Iris pallida</name>
    <name type="common">Sweet iris</name>
    <dbReference type="NCBI Taxonomy" id="29817"/>
    <lineage>
        <taxon>Eukaryota</taxon>
        <taxon>Viridiplantae</taxon>
        <taxon>Streptophyta</taxon>
        <taxon>Embryophyta</taxon>
        <taxon>Tracheophyta</taxon>
        <taxon>Spermatophyta</taxon>
        <taxon>Magnoliopsida</taxon>
        <taxon>Liliopsida</taxon>
        <taxon>Asparagales</taxon>
        <taxon>Iridaceae</taxon>
        <taxon>Iridoideae</taxon>
        <taxon>Irideae</taxon>
        <taxon>Iris</taxon>
    </lineage>
</organism>
<dbReference type="Proteomes" id="UP001140949">
    <property type="component" value="Unassembled WGS sequence"/>
</dbReference>
<name>A0AAX6DIN7_IRIPA</name>